<keyword evidence="2" id="KW-1185">Reference proteome</keyword>
<dbReference type="Proteomes" id="UP001501175">
    <property type="component" value="Unassembled WGS sequence"/>
</dbReference>
<accession>A0ABP8NQ28</accession>
<organism evidence="1 2">
    <name type="scientific">Nibrella saemangeumensis</name>
    <dbReference type="NCBI Taxonomy" id="1084526"/>
    <lineage>
        <taxon>Bacteria</taxon>
        <taxon>Pseudomonadati</taxon>
        <taxon>Bacteroidota</taxon>
        <taxon>Cytophagia</taxon>
        <taxon>Cytophagales</taxon>
        <taxon>Spirosomataceae</taxon>
        <taxon>Nibrella</taxon>
    </lineage>
</organism>
<evidence type="ECO:0000313" key="2">
    <source>
        <dbReference type="Proteomes" id="UP001501175"/>
    </source>
</evidence>
<evidence type="ECO:0000313" key="1">
    <source>
        <dbReference type="EMBL" id="GAA4468957.1"/>
    </source>
</evidence>
<dbReference type="RefSeq" id="WP_345249259.1">
    <property type="nucleotide sequence ID" value="NZ_BAABHD010000083.1"/>
</dbReference>
<dbReference type="EMBL" id="BAABHD010000083">
    <property type="protein sequence ID" value="GAA4468957.1"/>
    <property type="molecule type" value="Genomic_DNA"/>
</dbReference>
<gene>
    <name evidence="1" type="ORF">GCM10023189_55170</name>
</gene>
<protein>
    <submittedName>
        <fullName evidence="1">Uncharacterized protein</fullName>
    </submittedName>
</protein>
<sequence length="82" mass="8361">MVDAAMATVGIALTVNVADGIDDAVGLDEFIETVYVPLGALFGIPTDVNIVAVLPFPEAGAVLEVNVVVVVKLLALLINTAV</sequence>
<comment type="caution">
    <text evidence="1">The sequence shown here is derived from an EMBL/GenBank/DDBJ whole genome shotgun (WGS) entry which is preliminary data.</text>
</comment>
<reference evidence="2" key="1">
    <citation type="journal article" date="2019" name="Int. J. Syst. Evol. Microbiol.">
        <title>The Global Catalogue of Microorganisms (GCM) 10K type strain sequencing project: providing services to taxonomists for standard genome sequencing and annotation.</title>
        <authorList>
            <consortium name="The Broad Institute Genomics Platform"/>
            <consortium name="The Broad Institute Genome Sequencing Center for Infectious Disease"/>
            <person name="Wu L."/>
            <person name="Ma J."/>
        </authorList>
    </citation>
    <scope>NUCLEOTIDE SEQUENCE [LARGE SCALE GENOMIC DNA]</scope>
    <source>
        <strain evidence="2">JCM 17927</strain>
    </source>
</reference>
<name>A0ABP8NQ28_9BACT</name>
<proteinExistence type="predicted"/>